<comment type="catalytic activity">
    <reaction evidence="11">
        <text>L-glutamate + acetyl-CoA = N-acetyl-L-glutamate + CoA + H(+)</text>
        <dbReference type="Rhea" id="RHEA:24292"/>
        <dbReference type="ChEBI" id="CHEBI:15378"/>
        <dbReference type="ChEBI" id="CHEBI:29985"/>
        <dbReference type="ChEBI" id="CHEBI:44337"/>
        <dbReference type="ChEBI" id="CHEBI:57287"/>
        <dbReference type="ChEBI" id="CHEBI:57288"/>
        <dbReference type="EC" id="2.3.1.1"/>
    </reaction>
</comment>
<dbReference type="CDD" id="cd02152">
    <property type="entry name" value="OAT"/>
    <property type="match status" value="1"/>
</dbReference>
<evidence type="ECO:0000256" key="2">
    <source>
        <dbReference type="ARBA" id="ARBA00006774"/>
    </source>
</evidence>
<feature type="chain" id="PRO_5027187056" description="Arginine biosynthesis bifunctional protein ArgJ alpha chain" evidence="11">
    <location>
        <begin position="1"/>
        <end position="196"/>
    </location>
</feature>
<comment type="similarity">
    <text evidence="2 11">Belongs to the ArgJ family.</text>
</comment>
<dbReference type="GO" id="GO:0006526">
    <property type="term" value="P:L-arginine biosynthetic process"/>
    <property type="evidence" value="ECO:0007669"/>
    <property type="project" value="UniProtKB-UniRule"/>
</dbReference>
<evidence type="ECO:0000256" key="1">
    <source>
        <dbReference type="ARBA" id="ARBA00004496"/>
    </source>
</evidence>
<proteinExistence type="inferred from homology"/>
<feature type="binding site" evidence="11">
    <location>
        <position position="410"/>
    </location>
    <ligand>
        <name>substrate</name>
    </ligand>
</feature>
<dbReference type="PANTHER" id="PTHR23100">
    <property type="entry name" value="ARGININE BIOSYNTHESIS BIFUNCTIONAL PROTEIN ARGJ"/>
    <property type="match status" value="1"/>
</dbReference>
<evidence type="ECO:0000256" key="5">
    <source>
        <dbReference type="ARBA" id="ARBA00022571"/>
    </source>
</evidence>
<feature type="binding site" evidence="11">
    <location>
        <position position="415"/>
    </location>
    <ligand>
        <name>substrate</name>
    </ligand>
</feature>
<sequence length="415" mass="43542">MAAPAPLSPLAPKIFAELPPIDGVRLAAGAAGIRYQGRTDVVLAVFDKPASVAGVFTTSKCPSAPVDWCREMLEGGKARALVVNSGNANAFTGKVGKDATELTAKLAAKAIGADENEIFLASTGVIGEPLDASKFEGVLDRLAADARADAWLDAARAIMTTDTFPKVATAKAMIGDVEVTLNGMAKGAGMIAPDMATMLSYVFTDAAISSDALQKLLSKGVKTSFNAVTVDSDTSTSDTLMLFATGAAEARGQKKIRKARDENLADFAEKLDALLIDLAQQVARDGEGARHFIEVQVTGADSDKAAKRIAFSIANSPLVKTAVAGEDANWGRVVMAVGKAGEKAERDLLSIWFNGIRVAHAGLRDPDYDEAAVSEVMKQDTIVIRADIGIGKGSARVWTCDLTKDYVAINGDYRS</sequence>
<evidence type="ECO:0000313" key="13">
    <source>
        <dbReference type="Proteomes" id="UP000439113"/>
    </source>
</evidence>
<accession>A0A6N8DTF8</accession>
<comment type="caution">
    <text evidence="12">The sequence shown here is derived from an EMBL/GenBank/DDBJ whole genome shotgun (WGS) entry which is preliminary data.</text>
</comment>
<comment type="function">
    <text evidence="11">Catalyzes two activities which are involved in the cyclic version of arginine biosynthesis: the synthesis of N-acetylglutamate from glutamate and acetyl-CoA as the acetyl donor, and of ornithine by transacetylation between N(2)-acetylornithine and glutamate.</text>
</comment>
<dbReference type="Gene3D" id="3.60.70.12">
    <property type="entry name" value="L-amino peptidase D-ALA esterase/amidase"/>
    <property type="match status" value="1"/>
</dbReference>
<dbReference type="PANTHER" id="PTHR23100:SF0">
    <property type="entry name" value="ARGININE BIOSYNTHESIS BIFUNCTIONAL PROTEIN ARGJ, MITOCHONDRIAL"/>
    <property type="match status" value="1"/>
</dbReference>
<organism evidence="12 13">
    <name type="scientific">Rhodoblastus acidophilus</name>
    <name type="common">Rhodopseudomonas acidophila</name>
    <dbReference type="NCBI Taxonomy" id="1074"/>
    <lineage>
        <taxon>Bacteria</taxon>
        <taxon>Pseudomonadati</taxon>
        <taxon>Pseudomonadota</taxon>
        <taxon>Alphaproteobacteria</taxon>
        <taxon>Hyphomicrobiales</taxon>
        <taxon>Rhodoblastaceae</taxon>
        <taxon>Rhodoblastus</taxon>
    </lineage>
</organism>
<evidence type="ECO:0000256" key="3">
    <source>
        <dbReference type="ARBA" id="ARBA00011475"/>
    </source>
</evidence>
<dbReference type="GO" id="GO:0004358">
    <property type="term" value="F:L-glutamate N-acetyltransferase activity, acting on acetyl-L-ornithine as donor"/>
    <property type="evidence" value="ECO:0007669"/>
    <property type="project" value="UniProtKB-UniRule"/>
</dbReference>
<keyword evidence="6 11" id="KW-0028">Amino-acid biosynthesis</keyword>
<feature type="binding site" evidence="11">
    <location>
        <position position="287"/>
    </location>
    <ligand>
        <name>substrate</name>
    </ligand>
</feature>
<dbReference type="Gene3D" id="3.10.20.340">
    <property type="entry name" value="ArgJ beta chain, C-terminal domain"/>
    <property type="match status" value="1"/>
</dbReference>
<feature type="chain" id="PRO_5027187055" description="Arginine biosynthesis bifunctional protein ArgJ beta chain" evidence="11">
    <location>
        <begin position="197"/>
        <end position="415"/>
    </location>
</feature>
<dbReference type="InterPro" id="IPR002813">
    <property type="entry name" value="Arg_biosynth_ArgJ"/>
</dbReference>
<dbReference type="AlphaFoldDB" id="A0A6N8DTF8"/>
<keyword evidence="4 11" id="KW-0963">Cytoplasm</keyword>
<dbReference type="GO" id="GO:0005737">
    <property type="term" value="C:cytoplasm"/>
    <property type="evidence" value="ECO:0007669"/>
    <property type="project" value="UniProtKB-SubCell"/>
</dbReference>
<gene>
    <name evidence="11 12" type="primary">argJ</name>
    <name evidence="12" type="ORF">GJ654_17845</name>
</gene>
<feature type="active site" description="Nucleophile" evidence="11">
    <location>
        <position position="197"/>
    </location>
</feature>
<comment type="pathway">
    <text evidence="11">Amino-acid biosynthesis; L-arginine biosynthesis; N(2)-acetyl-L-ornithine from L-glutamate: step 1/4.</text>
</comment>
<dbReference type="Pfam" id="PF01960">
    <property type="entry name" value="ArgJ"/>
    <property type="match status" value="1"/>
</dbReference>
<feature type="site" description="Cleavage; by autolysis" evidence="11">
    <location>
        <begin position="196"/>
        <end position="197"/>
    </location>
</feature>
<dbReference type="EC" id="2.3.1.1" evidence="11"/>
<comment type="subunit">
    <text evidence="3 11">Heterotetramer of two alpha and two beta chains.</text>
</comment>
<evidence type="ECO:0000256" key="9">
    <source>
        <dbReference type="ARBA" id="ARBA00023268"/>
    </source>
</evidence>
<dbReference type="HAMAP" id="MF_01106">
    <property type="entry name" value="ArgJ"/>
    <property type="match status" value="1"/>
</dbReference>
<evidence type="ECO:0000256" key="8">
    <source>
        <dbReference type="ARBA" id="ARBA00022813"/>
    </source>
</evidence>
<feature type="binding site" evidence="11">
    <location>
        <position position="197"/>
    </location>
    <ligand>
        <name>substrate</name>
    </ligand>
</feature>
<dbReference type="FunFam" id="3.10.20.340:FF:000003">
    <property type="entry name" value="Arginine biosynthesis bifunctional protein ArgJ"/>
    <property type="match status" value="1"/>
</dbReference>
<feature type="binding site" evidence="11">
    <location>
        <position position="186"/>
    </location>
    <ligand>
        <name>substrate</name>
    </ligand>
</feature>
<keyword evidence="7 11" id="KW-0808">Transferase</keyword>
<dbReference type="EC" id="2.3.1.35" evidence="11"/>
<evidence type="ECO:0000313" key="12">
    <source>
        <dbReference type="EMBL" id="MTV32845.1"/>
    </source>
</evidence>
<evidence type="ECO:0000256" key="10">
    <source>
        <dbReference type="ARBA" id="ARBA00023315"/>
    </source>
</evidence>
<dbReference type="Proteomes" id="UP000439113">
    <property type="component" value="Unassembled WGS sequence"/>
</dbReference>
<dbReference type="NCBIfam" id="TIGR00120">
    <property type="entry name" value="ArgJ"/>
    <property type="match status" value="1"/>
</dbReference>
<dbReference type="GO" id="GO:0004042">
    <property type="term" value="F:L-glutamate N-acetyltransferase activity"/>
    <property type="evidence" value="ECO:0007669"/>
    <property type="project" value="UniProtKB-UniRule"/>
</dbReference>
<dbReference type="RefSeq" id="WP_155447528.1">
    <property type="nucleotide sequence ID" value="NZ_JAOQNR010000021.1"/>
</dbReference>
<protein>
    <recommendedName>
        <fullName evidence="11">Arginine biosynthesis bifunctional protein ArgJ</fullName>
    </recommendedName>
    <domain>
        <recommendedName>
            <fullName evidence="11">Glutamate N-acetyltransferase</fullName>
            <ecNumber evidence="11">2.3.1.35</ecNumber>
        </recommendedName>
        <alternativeName>
            <fullName evidence="11">Ornithine acetyltransferase</fullName>
            <shortName evidence="11">OATase</shortName>
        </alternativeName>
        <alternativeName>
            <fullName evidence="11">Ornithine transacetylase</fullName>
        </alternativeName>
    </domain>
    <domain>
        <recommendedName>
            <fullName evidence="11">Amino-acid acetyltransferase</fullName>
            <ecNumber evidence="11">2.3.1.1</ecNumber>
        </recommendedName>
        <alternativeName>
            <fullName evidence="11">N-acetylglutamate synthase</fullName>
            <shortName evidence="11">AGSase</shortName>
        </alternativeName>
    </domain>
    <component>
        <recommendedName>
            <fullName evidence="11">Arginine biosynthesis bifunctional protein ArgJ alpha chain</fullName>
        </recommendedName>
    </component>
    <component>
        <recommendedName>
            <fullName evidence="11">Arginine biosynthesis bifunctional protein ArgJ beta chain</fullName>
        </recommendedName>
    </component>
</protein>
<dbReference type="EMBL" id="WNKS01000022">
    <property type="protein sequence ID" value="MTV32845.1"/>
    <property type="molecule type" value="Genomic_DNA"/>
</dbReference>
<dbReference type="FunFam" id="3.60.70.12:FF:000001">
    <property type="entry name" value="Arginine biosynthesis bifunctional protein ArgJ, chloroplastic"/>
    <property type="match status" value="1"/>
</dbReference>
<name>A0A6N8DTF8_RHOAC</name>
<evidence type="ECO:0000256" key="11">
    <source>
        <dbReference type="HAMAP-Rule" id="MF_01106"/>
    </source>
</evidence>
<dbReference type="OrthoDB" id="9804242at2"/>
<dbReference type="SUPFAM" id="SSF56266">
    <property type="entry name" value="DmpA/ArgJ-like"/>
    <property type="match status" value="1"/>
</dbReference>
<evidence type="ECO:0000256" key="6">
    <source>
        <dbReference type="ARBA" id="ARBA00022605"/>
    </source>
</evidence>
<keyword evidence="8 11" id="KW-0068">Autocatalytic cleavage</keyword>
<evidence type="ECO:0000256" key="4">
    <source>
        <dbReference type="ARBA" id="ARBA00022490"/>
    </source>
</evidence>
<dbReference type="NCBIfam" id="NF003802">
    <property type="entry name" value="PRK05388.1"/>
    <property type="match status" value="1"/>
</dbReference>
<dbReference type="GO" id="GO:0006592">
    <property type="term" value="P:ornithine biosynthetic process"/>
    <property type="evidence" value="ECO:0007669"/>
    <property type="project" value="TreeGrafter"/>
</dbReference>
<feature type="site" description="Involved in the stabilization of negative charge on the oxyanion by the formation of the oxyanion hole" evidence="11">
    <location>
        <position position="123"/>
    </location>
</feature>
<dbReference type="InterPro" id="IPR016117">
    <property type="entry name" value="ArgJ-like_dom_sf"/>
</dbReference>
<keyword evidence="5 11" id="KW-0055">Arginine biosynthesis</keyword>
<reference evidence="12 13" key="1">
    <citation type="submission" date="2019-11" db="EMBL/GenBank/DDBJ databases">
        <title>Whole-genome sequence of a Rhodoblastus acidophilus DSM 142.</title>
        <authorList>
            <person name="Kyndt J.A."/>
            <person name="Meyer T.E."/>
        </authorList>
    </citation>
    <scope>NUCLEOTIDE SEQUENCE [LARGE SCALE GENOMIC DNA]</scope>
    <source>
        <strain evidence="12 13">DSM 142</strain>
    </source>
</reference>
<comment type="catalytic activity">
    <reaction evidence="11">
        <text>N(2)-acetyl-L-ornithine + L-glutamate = N-acetyl-L-glutamate + L-ornithine</text>
        <dbReference type="Rhea" id="RHEA:15349"/>
        <dbReference type="ChEBI" id="CHEBI:29985"/>
        <dbReference type="ChEBI" id="CHEBI:44337"/>
        <dbReference type="ChEBI" id="CHEBI:46911"/>
        <dbReference type="ChEBI" id="CHEBI:57805"/>
        <dbReference type="EC" id="2.3.1.35"/>
    </reaction>
</comment>
<evidence type="ECO:0000256" key="7">
    <source>
        <dbReference type="ARBA" id="ARBA00022679"/>
    </source>
</evidence>
<comment type="pathway">
    <text evidence="11">Amino-acid biosynthesis; L-arginine biosynthesis; L-ornithine and N-acetyl-L-glutamate from L-glutamate and N(2)-acetyl-L-ornithine (cyclic): step 1/1.</text>
</comment>
<feature type="binding site" evidence="11">
    <location>
        <position position="160"/>
    </location>
    <ligand>
        <name>substrate</name>
    </ligand>
</feature>
<feature type="site" description="Involved in the stabilization of negative charge on the oxyanion by the formation of the oxyanion hole" evidence="11">
    <location>
        <position position="124"/>
    </location>
</feature>
<dbReference type="UniPathway" id="UPA00068">
    <property type="reaction ID" value="UER00106"/>
</dbReference>
<keyword evidence="9 11" id="KW-0511">Multifunctional enzyme</keyword>
<keyword evidence="10 11" id="KW-0012">Acyltransferase</keyword>
<dbReference type="InterPro" id="IPR042195">
    <property type="entry name" value="ArgJ_beta_C"/>
</dbReference>
<comment type="subcellular location">
    <subcellularLocation>
        <location evidence="1 11">Cytoplasm</location>
    </subcellularLocation>
</comment>